<reference evidence="2" key="1">
    <citation type="journal article" date="2021" name="Nat. Commun.">
        <title>Genetic determinants of endophytism in the Arabidopsis root mycobiome.</title>
        <authorList>
            <person name="Mesny F."/>
            <person name="Miyauchi S."/>
            <person name="Thiergart T."/>
            <person name="Pickel B."/>
            <person name="Atanasova L."/>
            <person name="Karlsson M."/>
            <person name="Huettel B."/>
            <person name="Barry K.W."/>
            <person name="Haridas S."/>
            <person name="Chen C."/>
            <person name="Bauer D."/>
            <person name="Andreopoulos W."/>
            <person name="Pangilinan J."/>
            <person name="LaButti K."/>
            <person name="Riley R."/>
            <person name="Lipzen A."/>
            <person name="Clum A."/>
            <person name="Drula E."/>
            <person name="Henrissat B."/>
            <person name="Kohler A."/>
            <person name="Grigoriev I.V."/>
            <person name="Martin F.M."/>
            <person name="Hacquard S."/>
        </authorList>
    </citation>
    <scope>NUCLEOTIDE SEQUENCE</scope>
    <source>
        <strain evidence="2">MPI-CAGE-AT-0021</strain>
    </source>
</reference>
<sequence length="111" mass="12569">MVNKEVHDALAAFVAERDWAQFHTPENLAKSVAIEAGELLECFQWSAEADPKRVREELADVLTYCLLLADRIGVDPGQIVLEKLEITRKKYPADKARGSSKKYDQLEDRPV</sequence>
<comment type="subcellular location">
    <subcellularLocation>
        <location evidence="1">Cytoplasm</location>
        <location evidence="1">Cytosol</location>
    </subcellularLocation>
</comment>
<name>A0A9P9FH32_9HYPO</name>
<dbReference type="PANTHER" id="PTHR46523">
    <property type="entry name" value="DCTP PYROPHOSPHATASE 1"/>
    <property type="match status" value="1"/>
</dbReference>
<comment type="caution">
    <text evidence="2">The sequence shown here is derived from an EMBL/GenBank/DDBJ whole genome shotgun (WGS) entry which is preliminary data.</text>
</comment>
<evidence type="ECO:0000313" key="3">
    <source>
        <dbReference type="Proteomes" id="UP000717696"/>
    </source>
</evidence>
<dbReference type="GO" id="GO:0000287">
    <property type="term" value="F:magnesium ion binding"/>
    <property type="evidence" value="ECO:0007669"/>
    <property type="project" value="UniProtKB-UniRule"/>
</dbReference>
<dbReference type="OrthoDB" id="411123at2759"/>
<comment type="subunit">
    <text evidence="1">Homotetramer.</text>
</comment>
<keyword evidence="1" id="KW-0963">Cytoplasm</keyword>
<dbReference type="EC" id="3.6.1.12" evidence="1"/>
<dbReference type="EMBL" id="JAGMUU010000001">
    <property type="protein sequence ID" value="KAH7161961.1"/>
    <property type="molecule type" value="Genomic_DNA"/>
</dbReference>
<comment type="catalytic activity">
    <reaction evidence="1">
        <text>dCTP + H2O = dCMP + diphosphate + H(+)</text>
        <dbReference type="Rhea" id="RHEA:22636"/>
        <dbReference type="ChEBI" id="CHEBI:15377"/>
        <dbReference type="ChEBI" id="CHEBI:15378"/>
        <dbReference type="ChEBI" id="CHEBI:33019"/>
        <dbReference type="ChEBI" id="CHEBI:57566"/>
        <dbReference type="ChEBI" id="CHEBI:61481"/>
        <dbReference type="EC" id="3.6.1.12"/>
    </reaction>
</comment>
<protein>
    <recommendedName>
        <fullName evidence="1">dCTP pyrophosphatase 1</fullName>
        <ecNumber evidence="1">3.6.1.12</ecNumber>
    </recommendedName>
</protein>
<evidence type="ECO:0000256" key="1">
    <source>
        <dbReference type="PIRNR" id="PIRNR029826"/>
    </source>
</evidence>
<keyword evidence="1" id="KW-0378">Hydrolase</keyword>
<accession>A0A9P9FH32</accession>
<dbReference type="PANTHER" id="PTHR46523:SF1">
    <property type="entry name" value="DCTP PYROPHOSPHATASE 1"/>
    <property type="match status" value="1"/>
</dbReference>
<dbReference type="GO" id="GO:0005829">
    <property type="term" value="C:cytosol"/>
    <property type="evidence" value="ECO:0007669"/>
    <property type="project" value="UniProtKB-SubCell"/>
</dbReference>
<dbReference type="GO" id="GO:0006253">
    <property type="term" value="P:dCTP catabolic process"/>
    <property type="evidence" value="ECO:0007669"/>
    <property type="project" value="UniProtKB-UniRule"/>
</dbReference>
<dbReference type="Proteomes" id="UP000717696">
    <property type="component" value="Unassembled WGS sequence"/>
</dbReference>
<dbReference type="SUPFAM" id="SSF101386">
    <property type="entry name" value="all-alpha NTP pyrophosphatases"/>
    <property type="match status" value="1"/>
</dbReference>
<dbReference type="InterPro" id="IPR052555">
    <property type="entry name" value="dCTP_Pyrophosphatase"/>
</dbReference>
<organism evidence="2 3">
    <name type="scientific">Dactylonectria estremocensis</name>
    <dbReference type="NCBI Taxonomy" id="1079267"/>
    <lineage>
        <taxon>Eukaryota</taxon>
        <taxon>Fungi</taxon>
        <taxon>Dikarya</taxon>
        <taxon>Ascomycota</taxon>
        <taxon>Pezizomycotina</taxon>
        <taxon>Sordariomycetes</taxon>
        <taxon>Hypocreomycetidae</taxon>
        <taxon>Hypocreales</taxon>
        <taxon>Nectriaceae</taxon>
        <taxon>Dactylonectria</taxon>
    </lineage>
</organism>
<gene>
    <name evidence="2" type="ORF">B0J13DRAFT_534983</name>
</gene>
<keyword evidence="1" id="KW-0460">Magnesium</keyword>
<evidence type="ECO:0000313" key="2">
    <source>
        <dbReference type="EMBL" id="KAH7161961.1"/>
    </source>
</evidence>
<dbReference type="GO" id="GO:0042262">
    <property type="term" value="P:DNA protection"/>
    <property type="evidence" value="ECO:0007669"/>
    <property type="project" value="UniProtKB-UniRule"/>
</dbReference>
<dbReference type="GO" id="GO:0047840">
    <property type="term" value="F:dCTP diphosphatase activity"/>
    <property type="evidence" value="ECO:0007669"/>
    <property type="project" value="UniProtKB-UniRule"/>
</dbReference>
<comment type="function">
    <text evidence="1">Hydrolyzes deoxynucleoside triphosphates (dNTPs) to the corresponding nucleoside monophosphates. Has a strong preference for dCTP and its analogs including 5-iodo-dCTP and 5-methyl-dCTP for which it may even have a higher efficiency. May protect DNA or RNA against the incorporation of these genotoxic nucleotide analogs through their catabolism.</text>
</comment>
<dbReference type="AlphaFoldDB" id="A0A9P9FH32"/>
<dbReference type="Pfam" id="PF12643">
    <property type="entry name" value="MazG-like"/>
    <property type="match status" value="1"/>
</dbReference>
<keyword evidence="3" id="KW-1185">Reference proteome</keyword>
<proteinExistence type="predicted"/>
<dbReference type="PIRSF" id="PIRSF029826">
    <property type="entry name" value="UCP029826_pph"/>
    <property type="match status" value="1"/>
</dbReference>
<keyword evidence="1" id="KW-0479">Metal-binding</keyword>
<dbReference type="InterPro" id="IPR025984">
    <property type="entry name" value="DCTPP"/>
</dbReference>
<dbReference type="CDD" id="cd11537">
    <property type="entry name" value="NTP-PPase_RS21-C6_like"/>
    <property type="match status" value="1"/>
</dbReference>
<dbReference type="Gene3D" id="1.10.287.1080">
    <property type="entry name" value="MazG-like"/>
    <property type="match status" value="1"/>
</dbReference>
<comment type="cofactor">
    <cofactor evidence="1">
        <name>Mg(2+)</name>
        <dbReference type="ChEBI" id="CHEBI:18420"/>
    </cofactor>
</comment>